<keyword evidence="9" id="KW-0694">RNA-binding</keyword>
<evidence type="ECO:0000256" key="1">
    <source>
        <dbReference type="ARBA" id="ARBA00012493"/>
    </source>
</evidence>
<evidence type="ECO:0000313" key="16">
    <source>
        <dbReference type="EMBL" id="TKR67950.1"/>
    </source>
</evidence>
<evidence type="ECO:0000256" key="4">
    <source>
        <dbReference type="ARBA" id="ARBA00022695"/>
    </source>
</evidence>
<evidence type="ECO:0000259" key="15">
    <source>
        <dbReference type="PROSITE" id="PS50994"/>
    </source>
</evidence>
<dbReference type="Pfam" id="PF00665">
    <property type="entry name" value="rve"/>
    <property type="match status" value="1"/>
</dbReference>
<sequence>MSGGENKKPRRHAAQQAKENMAQASRNEARIEALLRANERRQNDANDQYGNDEEIWRNGNNFSDLIDDDDDELSSLQSRFEQFGILPQKEFQSNYVPPASPSVHDSIHLDHTQASSIHQAPTTQFKLPTWETYRASLPQGPTPWSMQSVYTACSPQMTTNGQPTIIGAPQFLPQTQAGPQMTSMPCQAPMSHFPSMHYPVQQQLNPNFPLPHAQMPVYQPFWPSNQQQHPQMQQAGFHQQHGIGFQQTNEMNLVMGQLANVVNLQAAQARRDELKTVPKLNGFEGTSKVKSFFRQFEEATIGCDQRERAKLLRKKCQSRAGHLLEDLIDKIGERYDALKPVLLAEITSASTEREEALQKLSEGLNRGYTESLSSYSGRITEVVKAAFPEVASEGLETLYNHYFMRGLKDIQLVTALASLHGLSYHQRVAQAVQIEAQLNTVRGAQPKVANQWKQADKPRYPVQNNGMPRFQPKENRPANHGNTETVNQFSKNRFTSGANDVQPGKKFSTMNKPGPPNRAFNIMHTEPKNVGAAVQKGYTPTMVLTVNNQQCRGLIDTGATISVLSQGLWSRLAEESDKLEACQETCVGANGLPIKVIGKCTIPVEYLDMHLEKVSFRIAPDSLGHDMLIGTDLMEMLGFELYNRNTKQHLSLPSLSYFPSEKKKKGQGKPIRVMKTTIVKPNGSAEIMVNFQNNPDRLYVLEPPSSWNHSYRIPTALVETKPKEEIKWTVQNASETAIVISEGAEIGCASEIAEVIGERNETIATTSINHILTDEDDGNSDLPFAMTECSNIELSPDERLKELKKQVSGQFGELNQRKIDEIFEMIAKYPDTFAIGDHELTQTDMVTHKIETGACAPIKSKARPIPYTVREKVVEMIHDYLRQGVIRKSHSPWASPIVLVRKKDGSIRMCVDYRKLNSVTVKDAFPIPKINDLLVSFNNKKFFSTFDLHSGYWQIRMHGDSIDKTAFTTPVGLYEFTVMPFGLTNAVATFQRFIENLFEDLLHDFVYVYVDDILIASETWADHMAHVEEVLRRVQKAGLRLKAKKCCFARQNVPFLGYLLTEKGIKIDPSKVAPIRAYPEPQNTKELQRFLGLATYNRKFIANFAQIAAPLARLTKPAVPYIFDESCKEAFESIKTKICEEVTLRFPDFKAAEMDEKRRFVIMTDASEDGLGGVLCQPDENGCLRPIQFVSRRCSEAERKYPPIDLEALAIKYTVTAVQQYICLKTTVLTDHQPLVGVFKKGTCPNKRINKFLAELIPHFPLEIKYIAGKTNVMADALSRAFEKPIHHHNPTGSESEIVDRSRIFAIRYTTKEWQDEMNNDPKFGNILRYLRDDELPEDELARKAVLTEAPSFCVMDDHLHHVTGDGKSTKVVPAAFRNTLLKDMHAGPLGSHMSAGKLYELTTREFFWPNLRADCEKITRSCKICALNRPSLNTKPPLESIKTTVALELLCVDVLKIGLSRAGNQYIVVMIDHFSKFLVAVPTPDKSAATVAHAIAVGWILKFGPPSRLHSDKGTEFCNNIIDLLCDSFGVIRSTTSAYHPQCNGVTERVNRDIIGMLRKIPTSRFDWDEHIPFTVYSHNALVHRSTNCSPFSLIFGRDPKWPSLVSTDQCKDFKYAVDCDTYLDLLKENLHVMSKIAKGNADRMRDENKANYDSSNNVATRNFEPGERVLVRRPREKILRGRCAKILPINDGPFPIISVGRTSAKVDKGNGEMEQVRFELMTKYPREIEEHRVAVIYSIPKVDFPVSKGKG</sequence>
<evidence type="ECO:0000256" key="8">
    <source>
        <dbReference type="ARBA" id="ARBA00022842"/>
    </source>
</evidence>
<dbReference type="SUPFAM" id="SSF50630">
    <property type="entry name" value="Acid proteases"/>
    <property type="match status" value="1"/>
</dbReference>
<dbReference type="GO" id="GO:0004519">
    <property type="term" value="F:endonuclease activity"/>
    <property type="evidence" value="ECO:0007669"/>
    <property type="project" value="UniProtKB-KW"/>
</dbReference>
<evidence type="ECO:0000313" key="17">
    <source>
        <dbReference type="Proteomes" id="UP000298663"/>
    </source>
</evidence>
<evidence type="ECO:0000256" key="5">
    <source>
        <dbReference type="ARBA" id="ARBA00022722"/>
    </source>
</evidence>
<evidence type="ECO:0000256" key="13">
    <source>
        <dbReference type="SAM" id="MobiDB-lite"/>
    </source>
</evidence>
<dbReference type="GO" id="GO:0015074">
    <property type="term" value="P:DNA integration"/>
    <property type="evidence" value="ECO:0007669"/>
    <property type="project" value="UniProtKB-KW"/>
</dbReference>
<dbReference type="PROSITE" id="PS50994">
    <property type="entry name" value="INTEGRASE"/>
    <property type="match status" value="1"/>
</dbReference>
<dbReference type="PANTHER" id="PTHR37984:SF5">
    <property type="entry name" value="PROTEIN NYNRIN-LIKE"/>
    <property type="match status" value="1"/>
</dbReference>
<dbReference type="Pfam" id="PF17921">
    <property type="entry name" value="Integrase_H2C2"/>
    <property type="match status" value="1"/>
</dbReference>
<name>A0A4U5MFF6_STECR</name>
<dbReference type="InterPro" id="IPR021109">
    <property type="entry name" value="Peptidase_aspartic_dom_sf"/>
</dbReference>
<dbReference type="FunFam" id="3.30.420.10:FF:000032">
    <property type="entry name" value="Retrovirus-related Pol polyprotein from transposon 297-like Protein"/>
    <property type="match status" value="1"/>
</dbReference>
<evidence type="ECO:0000256" key="12">
    <source>
        <dbReference type="ARBA" id="ARBA00023268"/>
    </source>
</evidence>
<dbReference type="PROSITE" id="PS00141">
    <property type="entry name" value="ASP_PROTEASE"/>
    <property type="match status" value="1"/>
</dbReference>
<dbReference type="InterPro" id="IPR050951">
    <property type="entry name" value="Retrovirus_Pol_polyprotein"/>
</dbReference>
<dbReference type="Pfam" id="PF13975">
    <property type="entry name" value="gag-asp_proteas"/>
    <property type="match status" value="1"/>
</dbReference>
<evidence type="ECO:0000256" key="6">
    <source>
        <dbReference type="ARBA" id="ARBA00022759"/>
    </source>
</evidence>
<feature type="region of interest" description="Disordered" evidence="13">
    <location>
        <begin position="458"/>
        <end position="516"/>
    </location>
</feature>
<feature type="domain" description="Integrase catalytic" evidence="15">
    <location>
        <begin position="1433"/>
        <end position="1600"/>
    </location>
</feature>
<reference evidence="16 17" key="1">
    <citation type="journal article" date="2015" name="Genome Biol.">
        <title>Comparative genomics of Steinernema reveals deeply conserved gene regulatory networks.</title>
        <authorList>
            <person name="Dillman A.R."/>
            <person name="Macchietto M."/>
            <person name="Porter C.F."/>
            <person name="Rogers A."/>
            <person name="Williams B."/>
            <person name="Antoshechkin I."/>
            <person name="Lee M.M."/>
            <person name="Goodwin Z."/>
            <person name="Lu X."/>
            <person name="Lewis E.E."/>
            <person name="Goodrich-Blair H."/>
            <person name="Stock S.P."/>
            <person name="Adams B.J."/>
            <person name="Sternberg P.W."/>
            <person name="Mortazavi A."/>
        </authorList>
    </citation>
    <scope>NUCLEOTIDE SEQUENCE [LARGE SCALE GENOMIC DNA]</scope>
    <source>
        <strain evidence="16 17">ALL</strain>
    </source>
</reference>
<keyword evidence="7" id="KW-0378">Hydrolase</keyword>
<dbReference type="Proteomes" id="UP000298663">
    <property type="component" value="Unassembled WGS sequence"/>
</dbReference>
<dbReference type="Pfam" id="PF00078">
    <property type="entry name" value="RVT_1"/>
    <property type="match status" value="1"/>
</dbReference>
<proteinExistence type="predicted"/>
<dbReference type="Gene3D" id="3.30.70.270">
    <property type="match status" value="2"/>
</dbReference>
<dbReference type="InterPro" id="IPR000477">
    <property type="entry name" value="RT_dom"/>
</dbReference>
<evidence type="ECO:0000256" key="2">
    <source>
        <dbReference type="ARBA" id="ARBA00022670"/>
    </source>
</evidence>
<dbReference type="GO" id="GO:0003964">
    <property type="term" value="F:RNA-directed DNA polymerase activity"/>
    <property type="evidence" value="ECO:0007669"/>
    <property type="project" value="UniProtKB-KW"/>
</dbReference>
<dbReference type="FunFam" id="3.30.70.270:FF:000020">
    <property type="entry name" value="Transposon Tf2-6 polyprotein-like Protein"/>
    <property type="match status" value="1"/>
</dbReference>
<keyword evidence="17" id="KW-1185">Reference proteome</keyword>
<keyword evidence="12" id="KW-0511">Multifunctional enzyme</keyword>
<dbReference type="CDD" id="cd00303">
    <property type="entry name" value="retropepsin_like"/>
    <property type="match status" value="1"/>
</dbReference>
<dbReference type="EC" id="2.7.7.49" evidence="1"/>
<keyword evidence="11" id="KW-0695">RNA-directed DNA polymerase</keyword>
<keyword evidence="8" id="KW-0460">Magnesium</keyword>
<reference evidence="16 17" key="2">
    <citation type="journal article" date="2019" name="G3 (Bethesda)">
        <title>Hybrid Assembly of the Genome of the Entomopathogenic Nematode Steinernema carpocapsae Identifies the X-Chromosome.</title>
        <authorList>
            <person name="Serra L."/>
            <person name="Macchietto M."/>
            <person name="Macias-Munoz A."/>
            <person name="McGill C.J."/>
            <person name="Rodriguez I.M."/>
            <person name="Rodriguez B."/>
            <person name="Murad R."/>
            <person name="Mortazavi A."/>
        </authorList>
    </citation>
    <scope>NUCLEOTIDE SEQUENCE [LARGE SCALE GENOMIC DNA]</scope>
    <source>
        <strain evidence="16 17">ALL</strain>
    </source>
</reference>
<evidence type="ECO:0000256" key="10">
    <source>
        <dbReference type="ARBA" id="ARBA00022908"/>
    </source>
</evidence>
<dbReference type="PROSITE" id="PS50878">
    <property type="entry name" value="RT_POL"/>
    <property type="match status" value="1"/>
</dbReference>
<keyword evidence="2" id="KW-0645">Protease</keyword>
<dbReference type="InterPro" id="IPR036397">
    <property type="entry name" value="RNaseH_sf"/>
</dbReference>
<dbReference type="SUPFAM" id="SSF53098">
    <property type="entry name" value="Ribonuclease H-like"/>
    <property type="match status" value="1"/>
</dbReference>
<dbReference type="InterPro" id="IPR043128">
    <property type="entry name" value="Rev_trsase/Diguanyl_cyclase"/>
</dbReference>
<keyword evidence="10" id="KW-0229">DNA integration</keyword>
<dbReference type="GO" id="GO:0042575">
    <property type="term" value="C:DNA polymerase complex"/>
    <property type="evidence" value="ECO:0007669"/>
    <property type="project" value="UniProtKB-ARBA"/>
</dbReference>
<dbReference type="GO" id="GO:0003723">
    <property type="term" value="F:RNA binding"/>
    <property type="evidence" value="ECO:0007669"/>
    <property type="project" value="UniProtKB-KW"/>
</dbReference>
<evidence type="ECO:0000256" key="7">
    <source>
        <dbReference type="ARBA" id="ARBA00022801"/>
    </source>
</evidence>
<dbReference type="Gene3D" id="1.10.340.70">
    <property type="match status" value="1"/>
</dbReference>
<dbReference type="EMBL" id="AZBU02000008">
    <property type="protein sequence ID" value="TKR67950.1"/>
    <property type="molecule type" value="Genomic_DNA"/>
</dbReference>
<dbReference type="FunFam" id="3.10.10.10:FF:000007">
    <property type="entry name" value="Retrovirus-related Pol polyprotein from transposon 17.6-like Protein"/>
    <property type="match status" value="1"/>
</dbReference>
<gene>
    <name evidence="16" type="ORF">L596_024018</name>
</gene>
<evidence type="ECO:0000256" key="9">
    <source>
        <dbReference type="ARBA" id="ARBA00022884"/>
    </source>
</evidence>
<accession>A0A4U5MFF6</accession>
<keyword evidence="3" id="KW-0808">Transferase</keyword>
<dbReference type="InterPro" id="IPR043502">
    <property type="entry name" value="DNA/RNA_pol_sf"/>
</dbReference>
<dbReference type="Pfam" id="PF17919">
    <property type="entry name" value="RT_RNaseH_2"/>
    <property type="match status" value="1"/>
</dbReference>
<dbReference type="InterPro" id="IPR041577">
    <property type="entry name" value="RT_RNaseH_2"/>
</dbReference>
<dbReference type="OrthoDB" id="154058at2759"/>
<dbReference type="SUPFAM" id="SSF56672">
    <property type="entry name" value="DNA/RNA polymerases"/>
    <property type="match status" value="1"/>
</dbReference>
<dbReference type="GO" id="GO:0006508">
    <property type="term" value="P:proteolysis"/>
    <property type="evidence" value="ECO:0007669"/>
    <property type="project" value="UniProtKB-KW"/>
</dbReference>
<dbReference type="InterPro" id="IPR001969">
    <property type="entry name" value="Aspartic_peptidase_AS"/>
</dbReference>
<comment type="caution">
    <text evidence="16">The sequence shown here is derived from an EMBL/GenBank/DDBJ whole genome shotgun (WGS) entry which is preliminary data.</text>
</comment>
<dbReference type="STRING" id="34508.A0A4U5MFF6"/>
<dbReference type="InterPro" id="IPR041588">
    <property type="entry name" value="Integrase_H2C2"/>
</dbReference>
<feature type="domain" description="Reverse transcriptase" evidence="14">
    <location>
        <begin position="881"/>
        <end position="1060"/>
    </location>
</feature>
<dbReference type="CDD" id="cd01647">
    <property type="entry name" value="RT_LTR"/>
    <property type="match status" value="1"/>
</dbReference>
<evidence type="ECO:0000256" key="11">
    <source>
        <dbReference type="ARBA" id="ARBA00022918"/>
    </source>
</evidence>
<dbReference type="Gene3D" id="2.40.70.10">
    <property type="entry name" value="Acid Proteases"/>
    <property type="match status" value="1"/>
</dbReference>
<keyword evidence="4" id="KW-0548">Nucleotidyltransferase</keyword>
<keyword evidence="5" id="KW-0540">Nuclease</keyword>
<feature type="region of interest" description="Disordered" evidence="13">
    <location>
        <begin position="1"/>
        <end position="29"/>
    </location>
</feature>
<dbReference type="InterPro" id="IPR012337">
    <property type="entry name" value="RNaseH-like_sf"/>
</dbReference>
<organism evidence="16 17">
    <name type="scientific">Steinernema carpocapsae</name>
    <name type="common">Entomopathogenic nematode</name>
    <dbReference type="NCBI Taxonomy" id="34508"/>
    <lineage>
        <taxon>Eukaryota</taxon>
        <taxon>Metazoa</taxon>
        <taxon>Ecdysozoa</taxon>
        <taxon>Nematoda</taxon>
        <taxon>Chromadorea</taxon>
        <taxon>Rhabditida</taxon>
        <taxon>Tylenchina</taxon>
        <taxon>Panagrolaimomorpha</taxon>
        <taxon>Strongyloidoidea</taxon>
        <taxon>Steinernematidae</taxon>
        <taxon>Steinernema</taxon>
    </lineage>
</organism>
<evidence type="ECO:0000259" key="14">
    <source>
        <dbReference type="PROSITE" id="PS50878"/>
    </source>
</evidence>
<dbReference type="Gene3D" id="3.30.420.10">
    <property type="entry name" value="Ribonuclease H-like superfamily/Ribonuclease H"/>
    <property type="match status" value="1"/>
</dbReference>
<evidence type="ECO:0000256" key="3">
    <source>
        <dbReference type="ARBA" id="ARBA00022679"/>
    </source>
</evidence>
<dbReference type="PANTHER" id="PTHR37984">
    <property type="entry name" value="PROTEIN CBG26694"/>
    <property type="match status" value="1"/>
</dbReference>
<dbReference type="Gene3D" id="3.10.10.10">
    <property type="entry name" value="HIV Type 1 Reverse Transcriptase, subunit A, domain 1"/>
    <property type="match status" value="1"/>
</dbReference>
<dbReference type="CDD" id="cd09274">
    <property type="entry name" value="RNase_HI_RT_Ty3"/>
    <property type="match status" value="1"/>
</dbReference>
<dbReference type="GO" id="GO:0004190">
    <property type="term" value="F:aspartic-type endopeptidase activity"/>
    <property type="evidence" value="ECO:0007669"/>
    <property type="project" value="InterPro"/>
</dbReference>
<feature type="compositionally biased region" description="Polar residues" evidence="13">
    <location>
        <begin position="480"/>
        <end position="499"/>
    </location>
</feature>
<protein>
    <recommendedName>
        <fullName evidence="1">RNA-directed DNA polymerase</fullName>
        <ecNumber evidence="1">2.7.7.49</ecNumber>
    </recommendedName>
</protein>
<dbReference type="InterPro" id="IPR001584">
    <property type="entry name" value="Integrase_cat-core"/>
</dbReference>
<keyword evidence="6" id="KW-0255">Endonuclease</keyword>